<name>A0ABR7DU31_9BACT</name>
<dbReference type="PROSITE" id="PS51257">
    <property type="entry name" value="PROKAR_LIPOPROTEIN"/>
    <property type="match status" value="1"/>
</dbReference>
<protein>
    <recommendedName>
        <fullName evidence="3">Lipoprotein</fullName>
    </recommendedName>
</protein>
<evidence type="ECO:0008006" key="3">
    <source>
        <dbReference type="Google" id="ProtNLM"/>
    </source>
</evidence>
<evidence type="ECO:0000313" key="2">
    <source>
        <dbReference type="Proteomes" id="UP000651475"/>
    </source>
</evidence>
<keyword evidence="2" id="KW-1185">Reference proteome</keyword>
<comment type="caution">
    <text evidence="1">The sequence shown here is derived from an EMBL/GenBank/DDBJ whole genome shotgun (WGS) entry which is preliminary data.</text>
</comment>
<proteinExistence type="predicted"/>
<dbReference type="EMBL" id="JACOOJ010000056">
    <property type="protein sequence ID" value="MBC5634911.1"/>
    <property type="molecule type" value="Genomic_DNA"/>
</dbReference>
<gene>
    <name evidence="1" type="ORF">H8S65_19410</name>
</gene>
<dbReference type="RefSeq" id="WP_186931477.1">
    <property type="nucleotide sequence ID" value="NZ_JACOOJ010000056.1"/>
</dbReference>
<organism evidence="1 2">
    <name type="scientific">Parabacteroides hominis</name>
    <dbReference type="NCBI Taxonomy" id="2763057"/>
    <lineage>
        <taxon>Bacteria</taxon>
        <taxon>Pseudomonadati</taxon>
        <taxon>Bacteroidota</taxon>
        <taxon>Bacteroidia</taxon>
        <taxon>Bacteroidales</taxon>
        <taxon>Tannerellaceae</taxon>
        <taxon>Parabacteroides</taxon>
    </lineage>
</organism>
<evidence type="ECO:0000313" key="1">
    <source>
        <dbReference type="EMBL" id="MBC5634911.1"/>
    </source>
</evidence>
<reference evidence="1 2" key="1">
    <citation type="submission" date="2020-08" db="EMBL/GenBank/DDBJ databases">
        <title>Genome public.</title>
        <authorList>
            <person name="Liu C."/>
            <person name="Sun Q."/>
        </authorList>
    </citation>
    <scope>NUCLEOTIDE SEQUENCE [LARGE SCALE GENOMIC DNA]</scope>
    <source>
        <strain evidence="1 2">NSJ-79</strain>
    </source>
</reference>
<dbReference type="Proteomes" id="UP000651475">
    <property type="component" value="Unassembled WGS sequence"/>
</dbReference>
<accession>A0ABR7DU31</accession>
<sequence length="154" mass="17157">MKRIYLFAGAILTGMLSFSCQNDENYADKPLLQNLSYTECAKGLKSVFDNEYAECSFIDAHTMHVTLYNANINCGVTNIKGIANLDENNVISITLQTTGESANCICDRNISFDINKLTTGVEYTIQIKELSISFKVSFKEDMGITKVNNIINEN</sequence>